<feature type="compositionally biased region" description="Polar residues" evidence="1">
    <location>
        <begin position="170"/>
        <end position="193"/>
    </location>
</feature>
<evidence type="ECO:0008006" key="4">
    <source>
        <dbReference type="Google" id="ProtNLM"/>
    </source>
</evidence>
<dbReference type="Proteomes" id="UP001140453">
    <property type="component" value="Unassembled WGS sequence"/>
</dbReference>
<evidence type="ECO:0000256" key="1">
    <source>
        <dbReference type="SAM" id="MobiDB-lite"/>
    </source>
</evidence>
<name>A0A9W8YNT1_9PEZI</name>
<protein>
    <recommendedName>
        <fullName evidence="4">RRM domain-containing protein</fullName>
    </recommendedName>
</protein>
<feature type="compositionally biased region" description="Gly residues" evidence="1">
    <location>
        <begin position="364"/>
        <end position="373"/>
    </location>
</feature>
<reference evidence="2" key="1">
    <citation type="submission" date="2022-10" db="EMBL/GenBank/DDBJ databases">
        <title>Tapping the CABI collections for fungal endophytes: first genome assemblies for Collariella, Neodidymelliopsis, Ascochyta clinopodiicola, Didymella pomorum, Didymosphaeria variabile, Neocosmospora piperis and Neocucurbitaria cava.</title>
        <authorList>
            <person name="Hill R."/>
        </authorList>
    </citation>
    <scope>NUCLEOTIDE SEQUENCE</scope>
    <source>
        <strain evidence="2">IMI 355082</strain>
    </source>
</reference>
<keyword evidence="3" id="KW-1185">Reference proteome</keyword>
<feature type="compositionally biased region" description="Low complexity" evidence="1">
    <location>
        <begin position="17"/>
        <end position="27"/>
    </location>
</feature>
<dbReference type="InterPro" id="IPR034772">
    <property type="entry name" value="CPSF6/7"/>
</dbReference>
<dbReference type="GO" id="GO:0003676">
    <property type="term" value="F:nucleic acid binding"/>
    <property type="evidence" value="ECO:0007669"/>
    <property type="project" value="InterPro"/>
</dbReference>
<comment type="caution">
    <text evidence="2">The sequence shown here is derived from an EMBL/GenBank/DDBJ whole genome shotgun (WGS) entry which is preliminary data.</text>
</comment>
<organism evidence="2 3">
    <name type="scientific">Gnomoniopsis smithogilvyi</name>
    <dbReference type="NCBI Taxonomy" id="1191159"/>
    <lineage>
        <taxon>Eukaryota</taxon>
        <taxon>Fungi</taxon>
        <taxon>Dikarya</taxon>
        <taxon>Ascomycota</taxon>
        <taxon>Pezizomycotina</taxon>
        <taxon>Sordariomycetes</taxon>
        <taxon>Sordariomycetidae</taxon>
        <taxon>Diaporthales</taxon>
        <taxon>Gnomoniaceae</taxon>
        <taxon>Gnomoniopsis</taxon>
    </lineage>
</organism>
<dbReference type="GO" id="GO:0005634">
    <property type="term" value="C:nucleus"/>
    <property type="evidence" value="ECO:0007669"/>
    <property type="project" value="UniProtKB-SubCell"/>
</dbReference>
<dbReference type="EMBL" id="JAPEVB010000006">
    <property type="protein sequence ID" value="KAJ4386887.1"/>
    <property type="molecule type" value="Genomic_DNA"/>
</dbReference>
<sequence length="394" mass="42202">MAEEDFEIDVYGDAEGGQDQQDQGQDQAAEEYNHNDQEEHHAQHPEENHEMEGGDQNGSAEYDEYAMDGQTDDQQVTAPDPPQGVKRKQEDDERPVDQLATNAVLLSDMQWWDNEDDIRGWARAGNCEEELKDITFSEHKVNGKSKGQAYVEFTSPQASTAFKRYIESLQSGEGTSQQRRPSVSFHVTTTNPFKTLPKDAPQRQGRDSQGRGGTPAGQNFHNASGPVNNFQNGNPSTGYQGNNYRGRGGYRGGMRGGYNQVYGGGGGGGNNMGTFNNNNNNGMNGFNPVGGVGFNRGGFGGGFNNRGGPGMRGRGGMGMMNGPMMPNPMGMGGMMPNMGMMGSGMGMGFNNMPGQFNPGFFGGNQGGAGGGNFGNNQGSGDWSNPHGVKRARGE</sequence>
<feature type="region of interest" description="Disordered" evidence="1">
    <location>
        <begin position="170"/>
        <end position="246"/>
    </location>
</feature>
<dbReference type="PANTHER" id="PTHR23204">
    <property type="entry name" value="CLEAVAGE AND POLYADENYLATION SPECIFIC FACTOR"/>
    <property type="match status" value="1"/>
</dbReference>
<dbReference type="Gene3D" id="3.30.70.330">
    <property type="match status" value="1"/>
</dbReference>
<feature type="compositionally biased region" description="Polar residues" evidence="1">
    <location>
        <begin position="216"/>
        <end position="237"/>
    </location>
</feature>
<dbReference type="InterPro" id="IPR035979">
    <property type="entry name" value="RBD_domain_sf"/>
</dbReference>
<evidence type="ECO:0000313" key="3">
    <source>
        <dbReference type="Proteomes" id="UP001140453"/>
    </source>
</evidence>
<dbReference type="AlphaFoldDB" id="A0A9W8YNT1"/>
<feature type="compositionally biased region" description="Acidic residues" evidence="1">
    <location>
        <begin position="1"/>
        <end position="12"/>
    </location>
</feature>
<dbReference type="InterPro" id="IPR012677">
    <property type="entry name" value="Nucleotide-bd_a/b_plait_sf"/>
</dbReference>
<dbReference type="SUPFAM" id="SSF54928">
    <property type="entry name" value="RNA-binding domain, RBD"/>
    <property type="match status" value="1"/>
</dbReference>
<feature type="compositionally biased region" description="Basic and acidic residues" evidence="1">
    <location>
        <begin position="196"/>
        <end position="209"/>
    </location>
</feature>
<feature type="compositionally biased region" description="Basic and acidic residues" evidence="1">
    <location>
        <begin position="31"/>
        <end position="52"/>
    </location>
</feature>
<accession>A0A9W8YNT1</accession>
<proteinExistence type="predicted"/>
<evidence type="ECO:0000313" key="2">
    <source>
        <dbReference type="EMBL" id="KAJ4386887.1"/>
    </source>
</evidence>
<feature type="region of interest" description="Disordered" evidence="1">
    <location>
        <begin position="1"/>
        <end position="98"/>
    </location>
</feature>
<feature type="region of interest" description="Disordered" evidence="1">
    <location>
        <begin position="364"/>
        <end position="394"/>
    </location>
</feature>
<dbReference type="OrthoDB" id="10065185at2759"/>
<dbReference type="GO" id="GO:0006397">
    <property type="term" value="P:mRNA processing"/>
    <property type="evidence" value="ECO:0007669"/>
    <property type="project" value="UniProtKB-KW"/>
</dbReference>
<gene>
    <name evidence="2" type="ORF">N0V93_009786</name>
</gene>